<evidence type="ECO:0000256" key="1">
    <source>
        <dbReference type="SAM" id="Coils"/>
    </source>
</evidence>
<reference evidence="3" key="1">
    <citation type="submission" date="2019-09" db="EMBL/GenBank/DDBJ databases">
        <title>Characterisation of the sponge microbiome using genome-centric metagenomics.</title>
        <authorList>
            <person name="Engelberts J.P."/>
            <person name="Robbins S.J."/>
            <person name="De Goeij J.M."/>
            <person name="Aranda M."/>
            <person name="Bell S.C."/>
            <person name="Webster N.S."/>
        </authorList>
    </citation>
    <scope>NUCLEOTIDE SEQUENCE</scope>
    <source>
        <strain evidence="3">SB0675_bin_29</strain>
    </source>
</reference>
<dbReference type="AlphaFoldDB" id="A0A6B1FZP4"/>
<accession>A0A6B1FZP4</accession>
<comment type="caution">
    <text evidence="3">The sequence shown here is derived from an EMBL/GenBank/DDBJ whole genome shotgun (WGS) entry which is preliminary data.</text>
</comment>
<feature type="chain" id="PRO_5025459123" evidence="2">
    <location>
        <begin position="22"/>
        <end position="159"/>
    </location>
</feature>
<sequence>MKRTLILFALLITLAPALLFAQDDVTLAGLNNKLQALSTDLVIMAKELRKLNERVAALEATPAVAPTPAMATCDLTPNLPVDPVQLNEETRAAHRTQYGREPPLFMGIIKVVMHADGRVQIYYASGRKGNYRSVSELWDGCDYAGYTPWKELEDINDFR</sequence>
<evidence type="ECO:0000256" key="2">
    <source>
        <dbReference type="SAM" id="SignalP"/>
    </source>
</evidence>
<feature type="coiled-coil region" evidence="1">
    <location>
        <begin position="34"/>
        <end position="61"/>
    </location>
</feature>
<keyword evidence="2" id="KW-0732">Signal</keyword>
<organism evidence="3">
    <name type="scientific">Caldilineaceae bacterium SB0675_bin_29</name>
    <dbReference type="NCBI Taxonomy" id="2605266"/>
    <lineage>
        <taxon>Bacteria</taxon>
        <taxon>Bacillati</taxon>
        <taxon>Chloroflexota</taxon>
        <taxon>Caldilineae</taxon>
        <taxon>Caldilineales</taxon>
        <taxon>Caldilineaceae</taxon>
    </lineage>
</organism>
<evidence type="ECO:0000313" key="3">
    <source>
        <dbReference type="EMBL" id="MYH60636.1"/>
    </source>
</evidence>
<name>A0A6B1FZP4_9CHLR</name>
<gene>
    <name evidence="3" type="ORF">F4148_02335</name>
</gene>
<dbReference type="EMBL" id="VYDA01000089">
    <property type="protein sequence ID" value="MYH60636.1"/>
    <property type="molecule type" value="Genomic_DNA"/>
</dbReference>
<feature type="signal peptide" evidence="2">
    <location>
        <begin position="1"/>
        <end position="21"/>
    </location>
</feature>
<keyword evidence="1" id="KW-0175">Coiled coil</keyword>
<protein>
    <submittedName>
        <fullName evidence="3">Uncharacterized protein</fullName>
    </submittedName>
</protein>
<proteinExistence type="predicted"/>